<dbReference type="Gene3D" id="3.30.559.10">
    <property type="entry name" value="Chloramphenicol acetyltransferase-like domain"/>
    <property type="match status" value="2"/>
</dbReference>
<evidence type="ECO:0000256" key="2">
    <source>
        <dbReference type="ARBA" id="ARBA00023315"/>
    </source>
</evidence>
<dbReference type="GO" id="GO:0016747">
    <property type="term" value="F:acyltransferase activity, transferring groups other than amino-acyl groups"/>
    <property type="evidence" value="ECO:0007669"/>
    <property type="project" value="UniProtKB-ARBA"/>
</dbReference>
<proteinExistence type="predicted"/>
<protein>
    <submittedName>
        <fullName evidence="3">Uncharacterized protein</fullName>
    </submittedName>
</protein>
<evidence type="ECO:0000313" key="3">
    <source>
        <dbReference type="EMBL" id="KAJ0969649.1"/>
    </source>
</evidence>
<accession>A0A9D5HAR0</accession>
<evidence type="ECO:0000256" key="1">
    <source>
        <dbReference type="ARBA" id="ARBA00022679"/>
    </source>
</evidence>
<organism evidence="3 4">
    <name type="scientific">Dioscorea zingiberensis</name>
    <dbReference type="NCBI Taxonomy" id="325984"/>
    <lineage>
        <taxon>Eukaryota</taxon>
        <taxon>Viridiplantae</taxon>
        <taxon>Streptophyta</taxon>
        <taxon>Embryophyta</taxon>
        <taxon>Tracheophyta</taxon>
        <taxon>Spermatophyta</taxon>
        <taxon>Magnoliopsida</taxon>
        <taxon>Liliopsida</taxon>
        <taxon>Dioscoreales</taxon>
        <taxon>Dioscoreaceae</taxon>
        <taxon>Dioscorea</taxon>
    </lineage>
</organism>
<reference evidence="3" key="2">
    <citation type="journal article" date="2022" name="Hortic Res">
        <title>The genome of Dioscorea zingiberensis sheds light on the biosynthesis, origin and evolution of the medicinally important diosgenin saponins.</title>
        <authorList>
            <person name="Li Y."/>
            <person name="Tan C."/>
            <person name="Li Z."/>
            <person name="Guo J."/>
            <person name="Li S."/>
            <person name="Chen X."/>
            <person name="Wang C."/>
            <person name="Dai X."/>
            <person name="Yang H."/>
            <person name="Song W."/>
            <person name="Hou L."/>
            <person name="Xu J."/>
            <person name="Tong Z."/>
            <person name="Xu A."/>
            <person name="Yuan X."/>
            <person name="Wang W."/>
            <person name="Yang Q."/>
            <person name="Chen L."/>
            <person name="Sun Z."/>
            <person name="Wang K."/>
            <person name="Pan B."/>
            <person name="Chen J."/>
            <person name="Bao Y."/>
            <person name="Liu F."/>
            <person name="Qi X."/>
            <person name="Gang D.R."/>
            <person name="Wen J."/>
            <person name="Li J."/>
        </authorList>
    </citation>
    <scope>NUCLEOTIDE SEQUENCE</scope>
    <source>
        <strain evidence="3">Dzin_1.0</strain>
    </source>
</reference>
<evidence type="ECO:0000313" key="4">
    <source>
        <dbReference type="Proteomes" id="UP001085076"/>
    </source>
</evidence>
<dbReference type="OrthoDB" id="1862401at2759"/>
<dbReference type="PANTHER" id="PTHR31625">
    <property type="match status" value="1"/>
</dbReference>
<dbReference type="EMBL" id="JAGGNH010000006">
    <property type="protein sequence ID" value="KAJ0969649.1"/>
    <property type="molecule type" value="Genomic_DNA"/>
</dbReference>
<gene>
    <name evidence="3" type="ORF">J5N97_022526</name>
</gene>
<dbReference type="InterPro" id="IPR051504">
    <property type="entry name" value="Plant_metabolite_acyltrans"/>
</dbReference>
<name>A0A9D5HAR0_9LILI</name>
<keyword evidence="2" id="KW-0012">Acyltransferase</keyword>
<dbReference type="Proteomes" id="UP001085076">
    <property type="component" value="Miscellaneous, Linkage group lg06"/>
</dbReference>
<reference evidence="3" key="1">
    <citation type="submission" date="2021-03" db="EMBL/GenBank/DDBJ databases">
        <authorList>
            <person name="Li Z."/>
            <person name="Yang C."/>
        </authorList>
    </citation>
    <scope>NUCLEOTIDE SEQUENCE</scope>
    <source>
        <strain evidence="3">Dzin_1.0</strain>
        <tissue evidence="3">Leaf</tissue>
    </source>
</reference>
<comment type="caution">
    <text evidence="3">The sequence shown here is derived from an EMBL/GenBank/DDBJ whole genome shotgun (WGS) entry which is preliminary data.</text>
</comment>
<dbReference type="AlphaFoldDB" id="A0A9D5HAR0"/>
<keyword evidence="4" id="KW-1185">Reference proteome</keyword>
<keyword evidence="1" id="KW-0808">Transferase</keyword>
<dbReference type="InterPro" id="IPR023213">
    <property type="entry name" value="CAT-like_dom_sf"/>
</dbReference>
<sequence length="445" mass="49304">MVLKKSSVCPSSGCVPEATFPLTFFDVLWIHAHPVERIFFYPLPHHYSTTDFMNSIVPSLTSSLSLTLHHFYPLAGKLRHSDLNSSTDFEIHYKHGDSVSLTVAESHADFQLLSSNHAQPFNDVYTLVPVPDKFSDDSKPLLSLQVTFFPNSGISIAIALHHAACDGLNFMLFFKSWALSYRSERSVPLFHPPPMFDRSLVNDPHGCHSIFLQDLLSFPAEEAPGSSKLAVWDDGVCATFLLSLEHIQSLKKIFSTKSGENKTPSSFAVACAYAWVCYVKTRDYSIKERAYFLFAVDCRGKLKPPVPAAYFGNCVGPGFVEEDVERLIGEDGFVVACEAIGRTIEACKDDILKDVQEWIKKINTFVATGKSLTTAGSPNFRVYDVDFGWGRPSKVQVTSIQKTGAICLAEGKEGQGIEIGFVRTKAIIDEFSSVFYNGLELLHSA</sequence>
<dbReference type="Pfam" id="PF02458">
    <property type="entry name" value="Transferase"/>
    <property type="match status" value="1"/>
</dbReference>